<evidence type="ECO:0000256" key="5">
    <source>
        <dbReference type="ARBA" id="ARBA00022679"/>
    </source>
</evidence>
<gene>
    <name evidence="12" type="primary">cobA</name>
    <name evidence="12" type="ORF">FR698_09285</name>
</gene>
<dbReference type="InterPro" id="IPR014777">
    <property type="entry name" value="4pyrrole_Mease_sub1"/>
</dbReference>
<comment type="pathway">
    <text evidence="8">Porphyrin-containing compound metabolism; siroheme biosynthesis; precorrin-2 from uroporphyrinogen III: step 1/1.</text>
</comment>
<sequence length="316" mass="33585">MADRDSALRLDLGNKPGLIADADQRGVVYLVGAGPGNPELLTLRALYLMQKADVVLYDRLVGPEILALVRSDAQQFDVGKARDNHAYTQARINQLLVEHARAGKRVLRLKGGDPLVFGRGGEEIEALIAAGIPFQIVPGITAATGCAAYAGIPLTHRGMAHACVFLTGHFADGEDHVDWKALARPGQTLVFYMGVYHLEKICGRLLEHGMSAQTPAAVVQEGTLPGQRVVAAPLGLLARSAIDRAKPGIVIIGETVKLSPYFRSSGQLDARQAGRPASPPAEAAPVEDLASASAHFCSGEAREGHWEACADQRLRG</sequence>
<dbReference type="PANTHER" id="PTHR45790">
    <property type="entry name" value="SIROHEME SYNTHASE-RELATED"/>
    <property type="match status" value="1"/>
</dbReference>
<feature type="domain" description="Tetrapyrrole methylase" evidence="11">
    <location>
        <begin position="28"/>
        <end position="235"/>
    </location>
</feature>
<evidence type="ECO:0000256" key="8">
    <source>
        <dbReference type="ARBA" id="ARBA00025705"/>
    </source>
</evidence>
<accession>A0A5C7EJY0</accession>
<evidence type="ECO:0000313" key="13">
    <source>
        <dbReference type="Proteomes" id="UP000321201"/>
    </source>
</evidence>
<dbReference type="InterPro" id="IPR000878">
    <property type="entry name" value="4pyrrol_Mease"/>
</dbReference>
<keyword evidence="7" id="KW-0627">Porphyrin biosynthesis</keyword>
<dbReference type="InParanoid" id="A0A5C7EJY0"/>
<dbReference type="GO" id="GO:0004851">
    <property type="term" value="F:uroporphyrin-III C-methyltransferase activity"/>
    <property type="evidence" value="ECO:0007669"/>
    <property type="project" value="UniProtKB-EC"/>
</dbReference>
<dbReference type="InterPro" id="IPR050161">
    <property type="entry name" value="Siro_Cobalamin_biosynth"/>
</dbReference>
<dbReference type="FunFam" id="3.30.950.10:FF:000001">
    <property type="entry name" value="Siroheme synthase"/>
    <property type="match status" value="1"/>
</dbReference>
<proteinExistence type="inferred from homology"/>
<name>A0A5C7EJY0_9PROT</name>
<dbReference type="PROSITE" id="PS00840">
    <property type="entry name" value="SUMT_2"/>
    <property type="match status" value="1"/>
</dbReference>
<keyword evidence="5 10" id="KW-0808">Transferase</keyword>
<evidence type="ECO:0000256" key="6">
    <source>
        <dbReference type="ARBA" id="ARBA00022691"/>
    </source>
</evidence>
<protein>
    <recommendedName>
        <fullName evidence="2">uroporphyrinogen-III C-methyltransferase</fullName>
        <ecNumber evidence="2">2.1.1.107</ecNumber>
    </recommendedName>
</protein>
<dbReference type="FunCoup" id="A0A5C7EJY0">
    <property type="interactions" value="262"/>
</dbReference>
<dbReference type="GO" id="GO:0009236">
    <property type="term" value="P:cobalamin biosynthetic process"/>
    <property type="evidence" value="ECO:0007669"/>
    <property type="project" value="UniProtKB-KW"/>
</dbReference>
<dbReference type="GO" id="GO:0019354">
    <property type="term" value="P:siroheme biosynthetic process"/>
    <property type="evidence" value="ECO:0007669"/>
    <property type="project" value="UniProtKB-UniPathway"/>
</dbReference>
<dbReference type="Gene3D" id="3.30.950.10">
    <property type="entry name" value="Methyltransferase, Cobalt-precorrin-4 Transmethylase, Domain 2"/>
    <property type="match status" value="1"/>
</dbReference>
<dbReference type="GO" id="GO:0032259">
    <property type="term" value="P:methylation"/>
    <property type="evidence" value="ECO:0007669"/>
    <property type="project" value="UniProtKB-KW"/>
</dbReference>
<dbReference type="InterPro" id="IPR014776">
    <property type="entry name" value="4pyrrole_Mease_sub2"/>
</dbReference>
<dbReference type="CDD" id="cd11642">
    <property type="entry name" value="SUMT"/>
    <property type="match status" value="1"/>
</dbReference>
<evidence type="ECO:0000256" key="7">
    <source>
        <dbReference type="ARBA" id="ARBA00023244"/>
    </source>
</evidence>
<organism evidence="12 13">
    <name type="scientific">Pelomicrobium methylotrophicum</name>
    <dbReference type="NCBI Taxonomy" id="2602750"/>
    <lineage>
        <taxon>Bacteria</taxon>
        <taxon>Pseudomonadati</taxon>
        <taxon>Pseudomonadota</taxon>
        <taxon>Hydrogenophilia</taxon>
        <taxon>Hydrogenophilia incertae sedis</taxon>
        <taxon>Pelomicrobium</taxon>
    </lineage>
</organism>
<dbReference type="SUPFAM" id="SSF53790">
    <property type="entry name" value="Tetrapyrrole methylase"/>
    <property type="match status" value="1"/>
</dbReference>
<evidence type="ECO:0000256" key="10">
    <source>
        <dbReference type="RuleBase" id="RU003960"/>
    </source>
</evidence>
<evidence type="ECO:0000256" key="2">
    <source>
        <dbReference type="ARBA" id="ARBA00012162"/>
    </source>
</evidence>
<dbReference type="UniPathway" id="UPA00262">
    <property type="reaction ID" value="UER00211"/>
</dbReference>
<evidence type="ECO:0000313" key="12">
    <source>
        <dbReference type="EMBL" id="TXF11747.1"/>
    </source>
</evidence>
<keyword evidence="6" id="KW-0949">S-adenosyl-L-methionine</keyword>
<dbReference type="PANTHER" id="PTHR45790:SF1">
    <property type="entry name" value="SIROHEME SYNTHASE"/>
    <property type="match status" value="1"/>
</dbReference>
<dbReference type="Proteomes" id="UP000321201">
    <property type="component" value="Unassembled WGS sequence"/>
</dbReference>
<keyword evidence="13" id="KW-1185">Reference proteome</keyword>
<comment type="pathway">
    <text evidence="9">Cofactor biosynthesis; adenosylcobalamin biosynthesis; precorrin-2 from uroporphyrinogen III: step 1/1.</text>
</comment>
<evidence type="ECO:0000256" key="3">
    <source>
        <dbReference type="ARBA" id="ARBA00022573"/>
    </source>
</evidence>
<dbReference type="InterPro" id="IPR003043">
    <property type="entry name" value="Uropor_MeTrfase_CS"/>
</dbReference>
<evidence type="ECO:0000256" key="9">
    <source>
        <dbReference type="ARBA" id="ARBA00060548"/>
    </source>
</evidence>
<dbReference type="NCBIfam" id="TIGR01469">
    <property type="entry name" value="cobA_cysG_Cterm"/>
    <property type="match status" value="1"/>
</dbReference>
<evidence type="ECO:0000259" key="11">
    <source>
        <dbReference type="Pfam" id="PF00590"/>
    </source>
</evidence>
<keyword evidence="3" id="KW-0169">Cobalamin biosynthesis</keyword>
<dbReference type="InterPro" id="IPR006366">
    <property type="entry name" value="CobA/CysG_C"/>
</dbReference>
<comment type="caution">
    <text evidence="12">The sequence shown here is derived from an EMBL/GenBank/DDBJ whole genome shotgun (WGS) entry which is preliminary data.</text>
</comment>
<dbReference type="EC" id="2.1.1.107" evidence="2"/>
<dbReference type="AlphaFoldDB" id="A0A5C7EJY0"/>
<reference evidence="12 13" key="1">
    <citation type="submission" date="2019-08" db="EMBL/GenBank/DDBJ databases">
        <title>Pelomicrobium methylotrophicum gen. nov., sp. nov. a moderately thermophilic, facultatively anaerobic, lithoautotrophic and methylotrophic bacterium isolated from a terrestrial mud volcano.</title>
        <authorList>
            <person name="Slobodkina G.B."/>
            <person name="Merkel A.Y."/>
            <person name="Slobodkin A.I."/>
        </authorList>
    </citation>
    <scope>NUCLEOTIDE SEQUENCE [LARGE SCALE GENOMIC DNA]</scope>
    <source>
        <strain evidence="12 13">SM250</strain>
    </source>
</reference>
<dbReference type="InterPro" id="IPR035996">
    <property type="entry name" value="4pyrrol_Methylase_sf"/>
</dbReference>
<dbReference type="Pfam" id="PF00590">
    <property type="entry name" value="TP_methylase"/>
    <property type="match status" value="1"/>
</dbReference>
<comment type="similarity">
    <text evidence="1 10">Belongs to the precorrin methyltransferase family.</text>
</comment>
<dbReference type="NCBIfam" id="NF004790">
    <property type="entry name" value="PRK06136.1"/>
    <property type="match status" value="1"/>
</dbReference>
<keyword evidence="4 10" id="KW-0489">Methyltransferase</keyword>
<dbReference type="FunFam" id="3.40.1010.10:FF:000001">
    <property type="entry name" value="Siroheme synthase"/>
    <property type="match status" value="1"/>
</dbReference>
<dbReference type="PROSITE" id="PS00839">
    <property type="entry name" value="SUMT_1"/>
    <property type="match status" value="1"/>
</dbReference>
<evidence type="ECO:0000256" key="1">
    <source>
        <dbReference type="ARBA" id="ARBA00005879"/>
    </source>
</evidence>
<dbReference type="RefSeq" id="WP_147799918.1">
    <property type="nucleotide sequence ID" value="NZ_VPFL01000011.1"/>
</dbReference>
<evidence type="ECO:0000256" key="4">
    <source>
        <dbReference type="ARBA" id="ARBA00022603"/>
    </source>
</evidence>
<dbReference type="EMBL" id="VPFL01000011">
    <property type="protein sequence ID" value="TXF11747.1"/>
    <property type="molecule type" value="Genomic_DNA"/>
</dbReference>
<dbReference type="Gene3D" id="3.40.1010.10">
    <property type="entry name" value="Cobalt-precorrin-4 Transmethylase, Domain 1"/>
    <property type="match status" value="1"/>
</dbReference>
<dbReference type="OrthoDB" id="9815856at2"/>